<reference evidence="1 2" key="1">
    <citation type="journal article" date="2010" name="Proc. Natl. Acad. Sci. U.S.A.">
        <title>Giant virus with a remarkable complement of genes infects marine zooplankton.</title>
        <authorList>
            <person name="Fischer M.G."/>
            <person name="Allen M.J."/>
            <person name="Wilson W.H."/>
            <person name="Suttle C.A."/>
        </authorList>
    </citation>
    <scope>NUCLEOTIDE SEQUENCE [LARGE SCALE GENOMIC DNA]</scope>
    <source>
        <strain evidence="1 2">BV-PW1</strain>
    </source>
</reference>
<name>E3T5I1_CROVB</name>
<organism evidence="1 2">
    <name type="scientific">Cafeteria roenbergensis virus (strain BV-PW1)</name>
    <name type="common">CroV</name>
    <dbReference type="NCBI Taxonomy" id="693272"/>
    <lineage>
        <taxon>Viruses</taxon>
        <taxon>Varidnaviria</taxon>
        <taxon>Bamfordvirae</taxon>
        <taxon>Nucleocytoviricota</taxon>
        <taxon>Megaviricetes</taxon>
        <taxon>Imitervirales</taxon>
        <taxon>Mimiviridae</taxon>
        <taxon>Aliimimivirinae</taxon>
        <taxon>Rheavirus</taxon>
        <taxon>Rheavirus sinusmexicani</taxon>
    </lineage>
</organism>
<evidence type="ECO:0000313" key="2">
    <source>
        <dbReference type="Proteomes" id="UP000029781"/>
    </source>
</evidence>
<keyword evidence="2" id="KW-1185">Reference proteome</keyword>
<evidence type="ECO:0000313" key="1">
    <source>
        <dbReference type="EMBL" id="ADO67444.1"/>
    </source>
</evidence>
<proteinExistence type="predicted"/>
<dbReference type="RefSeq" id="YP_003970043.1">
    <property type="nucleotide sequence ID" value="NC_014637.1"/>
</dbReference>
<dbReference type="KEGG" id="vg:9887813"/>
<dbReference type="Proteomes" id="UP000029781">
    <property type="component" value="Segment"/>
</dbReference>
<sequence>MSINEIKKLIYLIEDKLKLDDRFDKTLRNKMKVVAFTNNSSPVYVPIAVPILDMQKINKLEKENIELTQILNDLSNINVLKDCKSNTDFLKHHLTKLNNIKNNINKIIN</sequence>
<dbReference type="GeneID" id="9887813"/>
<protein>
    <submittedName>
        <fullName evidence="1">Uncharacterized protein</fullName>
    </submittedName>
</protein>
<accession>E3T5I1</accession>
<organismHost>
    <name type="scientific">Cafeteria roenbergensis</name>
    <name type="common">Marine flagellate</name>
    <dbReference type="NCBI Taxonomy" id="33653"/>
</organismHost>
<dbReference type="EMBL" id="GU244497">
    <property type="protein sequence ID" value="ADO67444.1"/>
    <property type="molecule type" value="Genomic_DNA"/>
</dbReference>
<gene>
    <name evidence="1" type="ORF">crov410</name>
</gene>